<feature type="compositionally biased region" description="Basic residues" evidence="4">
    <location>
        <begin position="245"/>
        <end position="255"/>
    </location>
</feature>
<accession>A0AAJ1U5V0</accession>
<feature type="region of interest" description="Disordered" evidence="4">
    <location>
        <begin position="202"/>
        <end position="270"/>
    </location>
</feature>
<dbReference type="EMBL" id="JAUTAN010000001">
    <property type="protein sequence ID" value="MDQ1103767.1"/>
    <property type="molecule type" value="Genomic_DNA"/>
</dbReference>
<dbReference type="Pfam" id="PF04199">
    <property type="entry name" value="Cyclase"/>
    <property type="match status" value="1"/>
</dbReference>
<evidence type="ECO:0000256" key="2">
    <source>
        <dbReference type="ARBA" id="ARBA00023052"/>
    </source>
</evidence>
<feature type="domain" description="Thiamine pyrophosphate enzyme central" evidence="5">
    <location>
        <begin position="453"/>
        <end position="585"/>
    </location>
</feature>
<dbReference type="Proteomes" id="UP001239215">
    <property type="component" value="Unassembled WGS sequence"/>
</dbReference>
<dbReference type="InterPro" id="IPR012000">
    <property type="entry name" value="Thiamin_PyroP_enz_cen_dom"/>
</dbReference>
<organism evidence="8 9">
    <name type="scientific">Nocardioides zeae</name>
    <dbReference type="NCBI Taxonomy" id="1457234"/>
    <lineage>
        <taxon>Bacteria</taxon>
        <taxon>Bacillati</taxon>
        <taxon>Actinomycetota</taxon>
        <taxon>Actinomycetes</taxon>
        <taxon>Propionibacteriales</taxon>
        <taxon>Nocardioidaceae</taxon>
        <taxon>Nocardioides</taxon>
    </lineage>
</organism>
<dbReference type="GO" id="GO:0004061">
    <property type="term" value="F:arylformamidase activity"/>
    <property type="evidence" value="ECO:0007669"/>
    <property type="project" value="InterPro"/>
</dbReference>
<evidence type="ECO:0000256" key="3">
    <source>
        <dbReference type="RuleBase" id="RU362132"/>
    </source>
</evidence>
<dbReference type="InterPro" id="IPR007325">
    <property type="entry name" value="KFase/CYL"/>
</dbReference>
<reference evidence="8" key="1">
    <citation type="submission" date="2023-07" db="EMBL/GenBank/DDBJ databases">
        <title>Functional and genomic diversity of the sorghum phyllosphere microbiome.</title>
        <authorList>
            <person name="Shade A."/>
        </authorList>
    </citation>
    <scope>NUCLEOTIDE SEQUENCE</scope>
    <source>
        <strain evidence="8">SORGH_AS_1067</strain>
    </source>
</reference>
<dbReference type="InterPro" id="IPR045229">
    <property type="entry name" value="TPP_enz"/>
</dbReference>
<dbReference type="GO" id="GO:0009097">
    <property type="term" value="P:isoleucine biosynthetic process"/>
    <property type="evidence" value="ECO:0007669"/>
    <property type="project" value="TreeGrafter"/>
</dbReference>
<evidence type="ECO:0000313" key="8">
    <source>
        <dbReference type="EMBL" id="MDQ1103767.1"/>
    </source>
</evidence>
<dbReference type="RefSeq" id="WP_307199171.1">
    <property type="nucleotide sequence ID" value="NZ_JAUTAN010000001.1"/>
</dbReference>
<dbReference type="PANTHER" id="PTHR18968:SF13">
    <property type="entry name" value="ACETOLACTATE SYNTHASE CATALYTIC SUBUNIT, MITOCHONDRIAL"/>
    <property type="match status" value="1"/>
</dbReference>
<dbReference type="Pfam" id="PF02776">
    <property type="entry name" value="TPP_enzyme_N"/>
    <property type="match status" value="1"/>
</dbReference>
<dbReference type="AlphaFoldDB" id="A0AAJ1U5V0"/>
<dbReference type="Pfam" id="PF02775">
    <property type="entry name" value="TPP_enzyme_C"/>
    <property type="match status" value="1"/>
</dbReference>
<dbReference type="GO" id="GO:0005948">
    <property type="term" value="C:acetolactate synthase complex"/>
    <property type="evidence" value="ECO:0007669"/>
    <property type="project" value="TreeGrafter"/>
</dbReference>
<dbReference type="GO" id="GO:0019441">
    <property type="term" value="P:L-tryptophan catabolic process to kynurenine"/>
    <property type="evidence" value="ECO:0007669"/>
    <property type="project" value="InterPro"/>
</dbReference>
<dbReference type="GO" id="GO:0050660">
    <property type="term" value="F:flavin adenine dinucleotide binding"/>
    <property type="evidence" value="ECO:0007669"/>
    <property type="project" value="TreeGrafter"/>
</dbReference>
<keyword evidence="2 3" id="KW-0786">Thiamine pyrophosphate</keyword>
<evidence type="ECO:0000256" key="4">
    <source>
        <dbReference type="SAM" id="MobiDB-lite"/>
    </source>
</evidence>
<feature type="domain" description="Thiamine pyrophosphate enzyme TPP-binding" evidence="6">
    <location>
        <begin position="661"/>
        <end position="798"/>
    </location>
</feature>
<evidence type="ECO:0000259" key="5">
    <source>
        <dbReference type="Pfam" id="PF00205"/>
    </source>
</evidence>
<dbReference type="GO" id="GO:0009099">
    <property type="term" value="P:L-valine biosynthetic process"/>
    <property type="evidence" value="ECO:0007669"/>
    <property type="project" value="TreeGrafter"/>
</dbReference>
<dbReference type="InterPro" id="IPR029061">
    <property type="entry name" value="THDP-binding"/>
</dbReference>
<proteinExistence type="inferred from homology"/>
<dbReference type="Gene3D" id="3.40.50.970">
    <property type="match status" value="2"/>
</dbReference>
<comment type="similarity">
    <text evidence="1 3">Belongs to the TPP enzyme family.</text>
</comment>
<dbReference type="InterPro" id="IPR011766">
    <property type="entry name" value="TPP_enzyme_TPP-bd"/>
</dbReference>
<name>A0AAJ1U5V0_9ACTN</name>
<dbReference type="GO" id="GO:0000287">
    <property type="term" value="F:magnesium ion binding"/>
    <property type="evidence" value="ECO:0007669"/>
    <property type="project" value="InterPro"/>
</dbReference>
<protein>
    <submittedName>
        <fullName evidence="8">Thiamine pyrophosphate-dependent acetolactate synthase large subunit-like protein/kynurenine formamidase</fullName>
    </submittedName>
</protein>
<feature type="domain" description="Thiamine pyrophosphate enzyme N-terminal TPP-binding" evidence="7">
    <location>
        <begin position="274"/>
        <end position="375"/>
    </location>
</feature>
<dbReference type="InterPro" id="IPR029035">
    <property type="entry name" value="DHS-like_NAD/FAD-binding_dom"/>
</dbReference>
<comment type="caution">
    <text evidence="8">The sequence shown here is derived from an EMBL/GenBank/DDBJ whole genome shotgun (WGS) entry which is preliminary data.</text>
</comment>
<dbReference type="GO" id="GO:0030976">
    <property type="term" value="F:thiamine pyrophosphate binding"/>
    <property type="evidence" value="ECO:0007669"/>
    <property type="project" value="InterPro"/>
</dbReference>
<dbReference type="SUPFAM" id="SSF52467">
    <property type="entry name" value="DHS-like NAD/FAD-binding domain"/>
    <property type="match status" value="1"/>
</dbReference>
<evidence type="ECO:0000313" key="9">
    <source>
        <dbReference type="Proteomes" id="UP001239215"/>
    </source>
</evidence>
<dbReference type="SUPFAM" id="SSF52518">
    <property type="entry name" value="Thiamin diphosphate-binding fold (THDP-binding)"/>
    <property type="match status" value="2"/>
</dbReference>
<dbReference type="SUPFAM" id="SSF102198">
    <property type="entry name" value="Putative cyclase"/>
    <property type="match status" value="1"/>
</dbReference>
<dbReference type="GO" id="GO:0003984">
    <property type="term" value="F:acetolactate synthase activity"/>
    <property type="evidence" value="ECO:0007669"/>
    <property type="project" value="TreeGrafter"/>
</dbReference>
<dbReference type="PANTHER" id="PTHR18968">
    <property type="entry name" value="THIAMINE PYROPHOSPHATE ENZYMES"/>
    <property type="match status" value="1"/>
</dbReference>
<sequence length="816" mass="87051">MHRPSSTPEPVADLLSALASGAVDVVDMTAPLSSATPVLPLPEGMAPIPRFTLEELARYDERGETSYQNGIHTGEHVGTHFDAPCHWVTGVEHGDVSQVPPARLVAPVAVVDRTAQVAADPDHLLTVEDLEEWQAEHGPLPRGWLFYRTGWAARSHDQDLFLNADEQGPHTPGLTAECARWLAEETRGARSRCRDGRHRCRPGVRLRAGLPGAPPPPRGRQVRPHPAAADVAAAHDRSGGDRRPAAHRRRVRQPRPGRGPRPSNERSSPVTLVRDAIGNLLVDLGVRTVFGVVGSGNFHYTNAMTARGARFVAARHEGGAATMADAHARMSDEVTVLSLHQGCGYTNALTGIAEAAKSSTRLLVLTAEATEPTSNFSIDQAAMAVGAGALAMRVRSPETALVDVARAFAACQDQSRTVVLNVPIDVQDRLLPDDAATRQFVPVAPPQPALEELERFADLLLAAERPVFVAGRGSRSPGAKEALRELAARTGALLATSAVARGMFNDDRWGIDVSGGFSSPLTAELVAGADLVVGFGCALNMWTMRHGRLIAPDATVVQVDIDPSAIGRNRDVDLGLWGGVAPTAAATTRLLADRDEPVRTGYRTPEIGERIRSGLRWNQLDIVDESADGLVDPRALTTELNNLLPTERIVSVDSGNFLGFPSMYLDVPDEYGFCFTQAFQSVGLGLATGIGAALARPDRLPVVGVGDGGFLMGISELETAVRLGLPLLVVVYDDAMYGAEVHHFGAGEPLDHVTFPDGDLAAIARGHGCDAVTVRDTADLAAVKDWVSSGPTRPMVIDAKVLSREGSWWLHEAFGH</sequence>
<feature type="compositionally biased region" description="Basic and acidic residues" evidence="4">
    <location>
        <begin position="233"/>
        <end position="244"/>
    </location>
</feature>
<evidence type="ECO:0000259" key="7">
    <source>
        <dbReference type="Pfam" id="PF02776"/>
    </source>
</evidence>
<dbReference type="CDD" id="cd07035">
    <property type="entry name" value="TPP_PYR_POX_like"/>
    <property type="match status" value="1"/>
</dbReference>
<dbReference type="Pfam" id="PF00205">
    <property type="entry name" value="TPP_enzyme_M"/>
    <property type="match status" value="1"/>
</dbReference>
<evidence type="ECO:0000256" key="1">
    <source>
        <dbReference type="ARBA" id="ARBA00007812"/>
    </source>
</evidence>
<dbReference type="InterPro" id="IPR037175">
    <property type="entry name" value="KFase_sf"/>
</dbReference>
<dbReference type="InterPro" id="IPR012001">
    <property type="entry name" value="Thiamin_PyroP_enz_TPP-bd_dom"/>
</dbReference>
<evidence type="ECO:0000259" key="6">
    <source>
        <dbReference type="Pfam" id="PF02775"/>
    </source>
</evidence>
<dbReference type="Gene3D" id="3.50.30.50">
    <property type="entry name" value="Putative cyclase"/>
    <property type="match status" value="1"/>
</dbReference>
<dbReference type="Gene3D" id="3.40.50.1220">
    <property type="entry name" value="TPP-binding domain"/>
    <property type="match status" value="1"/>
</dbReference>
<dbReference type="CDD" id="cd00568">
    <property type="entry name" value="TPP_enzymes"/>
    <property type="match status" value="1"/>
</dbReference>
<gene>
    <name evidence="8" type="ORF">QE405_001051</name>
</gene>